<dbReference type="HOGENOM" id="CLU_2310628_0_0_1"/>
<reference evidence="2" key="1">
    <citation type="submission" date="2015-04" db="UniProtKB">
        <authorList>
            <consortium name="EnsemblPlants"/>
        </authorList>
    </citation>
    <scope>IDENTIFICATION</scope>
    <source>
        <strain evidence="2">SL10</strain>
    </source>
</reference>
<dbReference type="Gramene" id="ONIVA01G30380.1">
    <property type="protein sequence ID" value="ONIVA01G30380.1"/>
    <property type="gene ID" value="ONIVA01G30380"/>
</dbReference>
<evidence type="ECO:0000256" key="1">
    <source>
        <dbReference type="SAM" id="MobiDB-lite"/>
    </source>
</evidence>
<evidence type="ECO:0000313" key="2">
    <source>
        <dbReference type="EnsemblPlants" id="ONIVA01G30380.1"/>
    </source>
</evidence>
<evidence type="ECO:0000313" key="3">
    <source>
        <dbReference type="Proteomes" id="UP000006591"/>
    </source>
</evidence>
<dbReference type="Proteomes" id="UP000006591">
    <property type="component" value="Chromosome 1"/>
</dbReference>
<proteinExistence type="predicted"/>
<dbReference type="EnsemblPlants" id="ONIVA01G30380.1">
    <property type="protein sequence ID" value="ONIVA01G30380.1"/>
    <property type="gene ID" value="ONIVA01G30380"/>
</dbReference>
<organism evidence="2">
    <name type="scientific">Oryza nivara</name>
    <name type="common">Indian wild rice</name>
    <name type="synonym">Oryza sativa f. spontanea</name>
    <dbReference type="NCBI Taxonomy" id="4536"/>
    <lineage>
        <taxon>Eukaryota</taxon>
        <taxon>Viridiplantae</taxon>
        <taxon>Streptophyta</taxon>
        <taxon>Embryophyta</taxon>
        <taxon>Tracheophyta</taxon>
        <taxon>Spermatophyta</taxon>
        <taxon>Magnoliopsida</taxon>
        <taxon>Liliopsida</taxon>
        <taxon>Poales</taxon>
        <taxon>Poaceae</taxon>
        <taxon>BOP clade</taxon>
        <taxon>Oryzoideae</taxon>
        <taxon>Oryzeae</taxon>
        <taxon>Oryzinae</taxon>
        <taxon>Oryza</taxon>
    </lineage>
</organism>
<protein>
    <submittedName>
        <fullName evidence="2">Uncharacterized protein</fullName>
    </submittedName>
</protein>
<keyword evidence="3" id="KW-1185">Reference proteome</keyword>
<sequence length="100" mass="11559">MLERSLQRKRLLNYGSRREKTIYVVRKVAEEKEGELEAADELEVVTMGPRLAVARIAREGGEGAQWRWPRRRLARSTLTAVAPDRSTPSLGRCRRRRQLS</sequence>
<feature type="region of interest" description="Disordered" evidence="1">
    <location>
        <begin position="77"/>
        <end position="100"/>
    </location>
</feature>
<reference evidence="2" key="2">
    <citation type="submission" date="2018-04" db="EMBL/GenBank/DDBJ databases">
        <title>OnivRS2 (Oryza nivara Reference Sequence Version 2).</title>
        <authorList>
            <person name="Zhang J."/>
            <person name="Kudrna D."/>
            <person name="Lee S."/>
            <person name="Talag J."/>
            <person name="Rajasekar S."/>
            <person name="Welchert J."/>
            <person name="Hsing Y.-I."/>
            <person name="Wing R.A."/>
        </authorList>
    </citation>
    <scope>NUCLEOTIDE SEQUENCE [LARGE SCALE GENOMIC DNA]</scope>
</reference>
<accession>A0A0E0FR76</accession>
<name>A0A0E0FR76_ORYNI</name>
<dbReference type="AlphaFoldDB" id="A0A0E0FR76"/>